<dbReference type="GeneID" id="25796991"/>
<dbReference type="eggNOG" id="ENOG502SJXX">
    <property type="taxonomic scope" value="Eukaryota"/>
</dbReference>
<keyword evidence="3" id="KW-1185">Reference proteome</keyword>
<evidence type="ECO:0000313" key="2">
    <source>
        <dbReference type="EMBL" id="EHK24109.1"/>
    </source>
</evidence>
<name>G9MQP2_HYPVG</name>
<dbReference type="PANTHER" id="PTHR24148:SF73">
    <property type="entry name" value="HET DOMAIN PROTEIN (AFU_ORTHOLOGUE AFUA_8G01020)"/>
    <property type="match status" value="1"/>
</dbReference>
<dbReference type="InterPro" id="IPR052895">
    <property type="entry name" value="HetReg/Transcr_Mod"/>
</dbReference>
<sequence length="621" mass="70016">MNSQHLSSMEAKNQEPGIDYQYKSLKDDTSIRLLYLHPDSLNQLPIKASLLEYPVNACPNFGALSYTWATEDGVATLSRELLCDGASLKITQNCEAALKRLRRPREDQVLWVDAVCIDQSNLEERSLQIGLMRQIYSQASWVALWVGESSSTVDEESGLPLSDLGMDYIHDFAVEIAERMNSGRNVSEGPLYQEFIKDRQAFQHSNSKVFTPRVRGLWDVFHRKWWGRLWVIQEVALSKEPTLICGSKAETFHNLKIVIEALIRQEQPVEVMEFNTNFIASTFHQFHIRHMIETGGMGKISPPGIKALRILNATRNAKASDPRDKIYGILGFFGPSGTDPENIFPEPDYKKTPAELYADVSRAIITNTGNLDALSSCYGFFRSSIPDLPSWAVSWNDTPLKYFDDEIFNAAGASSVIYEDSNDKLHLRIKGSRVDSLKLTGVLPDSIGYSNEACIEIWRYWWKFTSTLESYPTKDTVSDAFQDTLCWGSDLNYHRLGLAEYKETFNAWLKVLTGPDDTATTANHIFNGKEPFKYAHRASSITWGRNMGITDKGYLALVPITTKSGDEIVLFQGAKLPFVVRTEDGKSKLGGPCYIRGMMDGELAIHGDAKAVDELEWFTLW</sequence>
<proteinExistence type="predicted"/>
<dbReference type="AlphaFoldDB" id="G9MQP2"/>
<dbReference type="OrthoDB" id="5416609at2759"/>
<protein>
    <recommendedName>
        <fullName evidence="1">Heterokaryon incompatibility domain-containing protein</fullName>
    </recommendedName>
</protein>
<dbReference type="RefSeq" id="XP_013958307.1">
    <property type="nucleotide sequence ID" value="XM_014102832.1"/>
</dbReference>
<dbReference type="InterPro" id="IPR010730">
    <property type="entry name" value="HET"/>
</dbReference>
<dbReference type="OMA" id="LGMDYIH"/>
<dbReference type="EMBL" id="ABDF02000005">
    <property type="protein sequence ID" value="EHK24109.1"/>
    <property type="molecule type" value="Genomic_DNA"/>
</dbReference>
<accession>G9MQP2</accession>
<dbReference type="Pfam" id="PF26639">
    <property type="entry name" value="Het-6_barrel"/>
    <property type="match status" value="1"/>
</dbReference>
<evidence type="ECO:0000313" key="3">
    <source>
        <dbReference type="Proteomes" id="UP000007115"/>
    </source>
</evidence>
<evidence type="ECO:0000259" key="1">
    <source>
        <dbReference type="Pfam" id="PF06985"/>
    </source>
</evidence>
<dbReference type="PANTHER" id="PTHR24148">
    <property type="entry name" value="ANKYRIN REPEAT DOMAIN-CONTAINING PROTEIN 39 HOMOLOG-RELATED"/>
    <property type="match status" value="1"/>
</dbReference>
<organism evidence="2 3">
    <name type="scientific">Hypocrea virens (strain Gv29-8 / FGSC 10586)</name>
    <name type="common">Gliocladium virens</name>
    <name type="synonym">Trichoderma virens</name>
    <dbReference type="NCBI Taxonomy" id="413071"/>
    <lineage>
        <taxon>Eukaryota</taxon>
        <taxon>Fungi</taxon>
        <taxon>Dikarya</taxon>
        <taxon>Ascomycota</taxon>
        <taxon>Pezizomycotina</taxon>
        <taxon>Sordariomycetes</taxon>
        <taxon>Hypocreomycetidae</taxon>
        <taxon>Hypocreales</taxon>
        <taxon>Hypocreaceae</taxon>
        <taxon>Trichoderma</taxon>
    </lineage>
</organism>
<dbReference type="STRING" id="413071.G9MQP2"/>
<reference evidence="2 3" key="1">
    <citation type="journal article" date="2011" name="Genome Biol.">
        <title>Comparative genome sequence analysis underscores mycoparasitism as the ancestral life style of Trichoderma.</title>
        <authorList>
            <person name="Kubicek C.P."/>
            <person name="Herrera-Estrella A."/>
            <person name="Seidl-Seiboth V."/>
            <person name="Martinez D.A."/>
            <person name="Druzhinina I.S."/>
            <person name="Thon M."/>
            <person name="Zeilinger S."/>
            <person name="Casas-Flores S."/>
            <person name="Horwitz B.A."/>
            <person name="Mukherjee P.K."/>
            <person name="Mukherjee M."/>
            <person name="Kredics L."/>
            <person name="Alcaraz L.D."/>
            <person name="Aerts A."/>
            <person name="Antal Z."/>
            <person name="Atanasova L."/>
            <person name="Cervantes-Badillo M.G."/>
            <person name="Challacombe J."/>
            <person name="Chertkov O."/>
            <person name="McCluskey K."/>
            <person name="Coulpier F."/>
            <person name="Deshpande N."/>
            <person name="von Doehren H."/>
            <person name="Ebbole D.J."/>
            <person name="Esquivel-Naranjo E.U."/>
            <person name="Fekete E."/>
            <person name="Flipphi M."/>
            <person name="Glaser F."/>
            <person name="Gomez-Rodriguez E.Y."/>
            <person name="Gruber S."/>
            <person name="Han C."/>
            <person name="Henrissat B."/>
            <person name="Hermosa R."/>
            <person name="Hernandez-Onate M."/>
            <person name="Karaffa L."/>
            <person name="Kosti I."/>
            <person name="Le Crom S."/>
            <person name="Lindquist E."/>
            <person name="Lucas S."/>
            <person name="Luebeck M."/>
            <person name="Luebeck P.S."/>
            <person name="Margeot A."/>
            <person name="Metz B."/>
            <person name="Misra M."/>
            <person name="Nevalainen H."/>
            <person name="Omann M."/>
            <person name="Packer N."/>
            <person name="Perrone G."/>
            <person name="Uresti-Rivera E.E."/>
            <person name="Salamov A."/>
            <person name="Schmoll M."/>
            <person name="Seiboth B."/>
            <person name="Shapiro H."/>
            <person name="Sukno S."/>
            <person name="Tamayo-Ramos J.A."/>
            <person name="Tisch D."/>
            <person name="Wiest A."/>
            <person name="Wilkinson H.H."/>
            <person name="Zhang M."/>
            <person name="Coutinho P.M."/>
            <person name="Kenerley C.M."/>
            <person name="Monte E."/>
            <person name="Baker S.E."/>
            <person name="Grigoriev I.V."/>
        </authorList>
    </citation>
    <scope>NUCLEOTIDE SEQUENCE [LARGE SCALE GENOMIC DNA]</scope>
    <source>
        <strain evidence="3">Gv29-8 / FGSC 10586</strain>
    </source>
</reference>
<dbReference type="HOGENOM" id="CLU_004184_7_2_1"/>
<dbReference type="Pfam" id="PF06985">
    <property type="entry name" value="HET"/>
    <property type="match status" value="1"/>
</dbReference>
<dbReference type="InParanoid" id="G9MQP2"/>
<dbReference type="VEuPathDB" id="FungiDB:TRIVIDRAFT_67737"/>
<dbReference type="Proteomes" id="UP000007115">
    <property type="component" value="Unassembled WGS sequence"/>
</dbReference>
<gene>
    <name evidence="2" type="ORF">TRIVIDRAFT_67737</name>
</gene>
<comment type="caution">
    <text evidence="2">The sequence shown here is derived from an EMBL/GenBank/DDBJ whole genome shotgun (WGS) entry which is preliminary data.</text>
</comment>
<feature type="domain" description="Heterokaryon incompatibility" evidence="1">
    <location>
        <begin position="62"/>
        <end position="234"/>
    </location>
</feature>